<protein>
    <submittedName>
        <fullName evidence="2">(Mediterranean fruit fly) hypothetical protein</fullName>
    </submittedName>
</protein>
<name>A0A811U7V8_CERCA</name>
<gene>
    <name evidence="2" type="ORF">CCAP1982_LOCUS2183</name>
</gene>
<sequence>RFSQVRAETPPDRERTPKRAQQQHEHKQLSAELRQLEMTEIRKHVATATTNNSKCGGSMAQVESSQTQPVNVAVCNACVCWKQQAKENRKTEKQLAISQI</sequence>
<proteinExistence type="predicted"/>
<evidence type="ECO:0000313" key="3">
    <source>
        <dbReference type="Proteomes" id="UP000606786"/>
    </source>
</evidence>
<organism evidence="2 3">
    <name type="scientific">Ceratitis capitata</name>
    <name type="common">Mediterranean fruit fly</name>
    <name type="synonym">Tephritis capitata</name>
    <dbReference type="NCBI Taxonomy" id="7213"/>
    <lineage>
        <taxon>Eukaryota</taxon>
        <taxon>Metazoa</taxon>
        <taxon>Ecdysozoa</taxon>
        <taxon>Arthropoda</taxon>
        <taxon>Hexapoda</taxon>
        <taxon>Insecta</taxon>
        <taxon>Pterygota</taxon>
        <taxon>Neoptera</taxon>
        <taxon>Endopterygota</taxon>
        <taxon>Diptera</taxon>
        <taxon>Brachycera</taxon>
        <taxon>Muscomorpha</taxon>
        <taxon>Tephritoidea</taxon>
        <taxon>Tephritidae</taxon>
        <taxon>Ceratitis</taxon>
        <taxon>Ceratitis</taxon>
    </lineage>
</organism>
<accession>A0A811U7V8</accession>
<comment type="caution">
    <text evidence="2">The sequence shown here is derived from an EMBL/GenBank/DDBJ whole genome shotgun (WGS) entry which is preliminary data.</text>
</comment>
<evidence type="ECO:0000256" key="1">
    <source>
        <dbReference type="SAM" id="MobiDB-lite"/>
    </source>
</evidence>
<feature type="compositionally biased region" description="Basic and acidic residues" evidence="1">
    <location>
        <begin position="9"/>
        <end position="29"/>
    </location>
</feature>
<feature type="non-terminal residue" evidence="2">
    <location>
        <position position="1"/>
    </location>
</feature>
<evidence type="ECO:0000313" key="2">
    <source>
        <dbReference type="EMBL" id="CAD6993365.1"/>
    </source>
</evidence>
<reference evidence="2" key="1">
    <citation type="submission" date="2020-11" db="EMBL/GenBank/DDBJ databases">
        <authorList>
            <person name="Whitehead M."/>
        </authorList>
    </citation>
    <scope>NUCLEOTIDE SEQUENCE</scope>
    <source>
        <strain evidence="2">EGII</strain>
    </source>
</reference>
<dbReference type="Proteomes" id="UP000606786">
    <property type="component" value="Unassembled WGS sequence"/>
</dbReference>
<feature type="region of interest" description="Disordered" evidence="1">
    <location>
        <begin position="1"/>
        <end position="29"/>
    </location>
</feature>
<dbReference type="AlphaFoldDB" id="A0A811U7V8"/>
<keyword evidence="3" id="KW-1185">Reference proteome</keyword>
<dbReference type="EMBL" id="CAJHJT010000001">
    <property type="protein sequence ID" value="CAD6993365.1"/>
    <property type="molecule type" value="Genomic_DNA"/>
</dbReference>